<dbReference type="GO" id="GO:0003964">
    <property type="term" value="F:RNA-directed DNA polymerase activity"/>
    <property type="evidence" value="ECO:0007669"/>
    <property type="project" value="UniProtKB-KW"/>
</dbReference>
<dbReference type="EMBL" id="BQNB010017416">
    <property type="protein sequence ID" value="GJT62908.1"/>
    <property type="molecule type" value="Genomic_DNA"/>
</dbReference>
<dbReference type="InterPro" id="IPR036875">
    <property type="entry name" value="Znf_CCHC_sf"/>
</dbReference>
<sequence length="947" mass="106862">MEMMVTMEMVGGNGNINGGGNGNKNRGGNGNGNPNRNDRGVMPVIRECTYQDFMKCQPLNFKGTEGVVGLIRELMKLMAEVYCPRNEIQKMESELWNLTVKNNDLAAYTQIFQELTMLCTKMVPEEEDRVEKFIGGLPDNIQGNLKGYAMKNAENKKRLKVNQRDNCGQQPPFKRQNVGGQNVARAYTAGNNERRVYNGPLPLCNKCKFHHEGPCTVRCGKCNKVGHLTRDCKATISTTSTQRGQVVNQRVLTCFECGRQGHYRSDCPKLKDQNRGNKTRNKSGIGEARGKAYVLGGGDTNPDSNVVMGTFLLNNRYASMLFDSGVDRSFVSTTFSTLLDVIPSTLDVSYVVELVDGRISETNTMLRGCTLGLLGHPFNIDLMPVELGSFDVIIGMDWNFFNGFQEGDRKIAWVKWSKVLACKKFGGLGVSSFFALNRALLFKWVWRYLSHDNSLWSRIISALHGLNGHVLSAAFNSTWSSIITEVNSLKVKGVDLISHCKIRVGKGTGTSFLKDLWIGNNLLKLSFPRLFAFEENKDISVADKMNTSISSSFRRDVRGGVESQQLNQLSLLLDTVILSNMDNRWFWDLNGDGVFQVKDVRSMLDEAFLPKMEVPTRWIKSIPIKVNVFAWKLYLDRLPTRSNLSRRNVSLPSLACPLCDHVLEDSSHLFFGCSVAKDIQKLICRWWNLDVHPYESYEDWLSWFKSIRLEDHSINVIEVTKLIDLNKQIVEQENEVESNGDNVLPEVTDPDTVMEEVTGCETVIIRDKKPNDNRSLFHKKKGKEQETKTGTVTEARDYKIESHVIQYESHVISVESHVIQIDKSHAYKDEEKMGTYVENLKKLLDEVKADMPNPPSRNTGDVIGGIFSITKPNQIAVQNPTKVVNKGEHLKKGERLKSEREKALKVGNKKLRVCGFCKQKTNEHTKTTCPLNPKARKKRKATPIVDV</sequence>
<dbReference type="PANTHER" id="PTHR15503:SF45">
    <property type="entry name" value="RNA-DIRECTED DNA POLYMERASE HOMOLOG"/>
    <property type="match status" value="1"/>
</dbReference>
<feature type="domain" description="CCHC-type" evidence="3">
    <location>
        <begin position="254"/>
        <end position="269"/>
    </location>
</feature>
<dbReference type="Gene3D" id="4.10.60.10">
    <property type="entry name" value="Zinc finger, CCHC-type"/>
    <property type="match status" value="1"/>
</dbReference>
<dbReference type="Pfam" id="PF03732">
    <property type="entry name" value="Retrotrans_gag"/>
    <property type="match status" value="1"/>
</dbReference>
<name>A0ABQ5FHY7_9ASTR</name>
<dbReference type="Proteomes" id="UP001151760">
    <property type="component" value="Unassembled WGS sequence"/>
</dbReference>
<keyword evidence="4" id="KW-0548">Nucleotidyltransferase</keyword>
<reference evidence="4" key="2">
    <citation type="submission" date="2022-01" db="EMBL/GenBank/DDBJ databases">
        <authorList>
            <person name="Yamashiro T."/>
            <person name="Shiraishi A."/>
            <person name="Satake H."/>
            <person name="Nakayama K."/>
        </authorList>
    </citation>
    <scope>NUCLEOTIDE SEQUENCE</scope>
</reference>
<keyword evidence="1" id="KW-0863">Zinc-finger</keyword>
<evidence type="ECO:0000259" key="3">
    <source>
        <dbReference type="PROSITE" id="PS50158"/>
    </source>
</evidence>
<accession>A0ABQ5FHY7</accession>
<protein>
    <submittedName>
        <fullName evidence="4">Reverse transcriptase domain-containing protein</fullName>
    </submittedName>
</protein>
<evidence type="ECO:0000256" key="1">
    <source>
        <dbReference type="PROSITE-ProRule" id="PRU00047"/>
    </source>
</evidence>
<dbReference type="Gene3D" id="2.40.70.10">
    <property type="entry name" value="Acid Proteases"/>
    <property type="match status" value="1"/>
</dbReference>
<keyword evidence="1" id="KW-0479">Metal-binding</keyword>
<reference evidence="4" key="1">
    <citation type="journal article" date="2022" name="Int. J. Mol. Sci.">
        <title>Draft Genome of Tanacetum Coccineum: Genomic Comparison of Closely Related Tanacetum-Family Plants.</title>
        <authorList>
            <person name="Yamashiro T."/>
            <person name="Shiraishi A."/>
            <person name="Nakayama K."/>
            <person name="Satake H."/>
        </authorList>
    </citation>
    <scope>NUCLEOTIDE SEQUENCE</scope>
</reference>
<evidence type="ECO:0000256" key="2">
    <source>
        <dbReference type="SAM" id="MobiDB-lite"/>
    </source>
</evidence>
<dbReference type="InterPro" id="IPR032567">
    <property type="entry name" value="RTL1-rel"/>
</dbReference>
<feature type="compositionally biased region" description="Gly residues" evidence="2">
    <location>
        <begin position="14"/>
        <end position="31"/>
    </location>
</feature>
<dbReference type="PANTHER" id="PTHR15503">
    <property type="entry name" value="LDOC1 RELATED"/>
    <property type="match status" value="1"/>
</dbReference>
<dbReference type="Pfam" id="PF00098">
    <property type="entry name" value="zf-CCHC"/>
    <property type="match status" value="1"/>
</dbReference>
<feature type="region of interest" description="Disordered" evidence="2">
    <location>
        <begin position="14"/>
        <end position="40"/>
    </location>
</feature>
<dbReference type="Pfam" id="PF13966">
    <property type="entry name" value="zf-RVT"/>
    <property type="match status" value="1"/>
</dbReference>
<dbReference type="PROSITE" id="PS50158">
    <property type="entry name" value="ZF_CCHC"/>
    <property type="match status" value="2"/>
</dbReference>
<comment type="caution">
    <text evidence="4">The sequence shown here is derived from an EMBL/GenBank/DDBJ whole genome shotgun (WGS) entry which is preliminary data.</text>
</comment>
<keyword evidence="1" id="KW-0862">Zinc</keyword>
<evidence type="ECO:0000313" key="5">
    <source>
        <dbReference type="Proteomes" id="UP001151760"/>
    </source>
</evidence>
<dbReference type="CDD" id="cd00303">
    <property type="entry name" value="retropepsin_like"/>
    <property type="match status" value="1"/>
</dbReference>
<dbReference type="InterPro" id="IPR026960">
    <property type="entry name" value="RVT-Znf"/>
</dbReference>
<dbReference type="InterPro" id="IPR001878">
    <property type="entry name" value="Znf_CCHC"/>
</dbReference>
<evidence type="ECO:0000313" key="4">
    <source>
        <dbReference type="EMBL" id="GJT62908.1"/>
    </source>
</evidence>
<organism evidence="4 5">
    <name type="scientific">Tanacetum coccineum</name>
    <dbReference type="NCBI Taxonomy" id="301880"/>
    <lineage>
        <taxon>Eukaryota</taxon>
        <taxon>Viridiplantae</taxon>
        <taxon>Streptophyta</taxon>
        <taxon>Embryophyta</taxon>
        <taxon>Tracheophyta</taxon>
        <taxon>Spermatophyta</taxon>
        <taxon>Magnoliopsida</taxon>
        <taxon>eudicotyledons</taxon>
        <taxon>Gunneridae</taxon>
        <taxon>Pentapetalae</taxon>
        <taxon>asterids</taxon>
        <taxon>campanulids</taxon>
        <taxon>Asterales</taxon>
        <taxon>Asteraceae</taxon>
        <taxon>Asteroideae</taxon>
        <taxon>Anthemideae</taxon>
        <taxon>Anthemidinae</taxon>
        <taxon>Tanacetum</taxon>
    </lineage>
</organism>
<dbReference type="InterPro" id="IPR005162">
    <property type="entry name" value="Retrotrans_gag_dom"/>
</dbReference>
<dbReference type="InterPro" id="IPR021109">
    <property type="entry name" value="Peptidase_aspartic_dom_sf"/>
</dbReference>
<keyword evidence="4" id="KW-0808">Transferase</keyword>
<feature type="domain" description="CCHC-type" evidence="3">
    <location>
        <begin position="218"/>
        <end position="233"/>
    </location>
</feature>
<keyword evidence="4" id="KW-0695">RNA-directed DNA polymerase</keyword>
<proteinExistence type="predicted"/>
<dbReference type="Pfam" id="PF08284">
    <property type="entry name" value="RVP_2"/>
    <property type="match status" value="1"/>
</dbReference>
<gene>
    <name evidence="4" type="ORF">Tco_1006441</name>
</gene>
<dbReference type="SUPFAM" id="SSF57756">
    <property type="entry name" value="Retrovirus zinc finger-like domains"/>
    <property type="match status" value="1"/>
</dbReference>
<keyword evidence="5" id="KW-1185">Reference proteome</keyword>
<dbReference type="SMART" id="SM00343">
    <property type="entry name" value="ZnF_C2HC"/>
    <property type="match status" value="3"/>
</dbReference>